<evidence type="ECO:0000313" key="1">
    <source>
        <dbReference type="EMBL" id="GJD92692.1"/>
    </source>
</evidence>
<dbReference type="AlphaFoldDB" id="A0AAV4ZVU3"/>
<dbReference type="Proteomes" id="UP001055247">
    <property type="component" value="Unassembled WGS sequence"/>
</dbReference>
<dbReference type="InterPro" id="IPR021445">
    <property type="entry name" value="DUF3095"/>
</dbReference>
<gene>
    <name evidence="1" type="ORF">BHAOGJBA_6248</name>
</gene>
<comment type="caution">
    <text evidence="1">The sequence shown here is derived from an EMBL/GenBank/DDBJ whole genome shotgun (WGS) entry which is preliminary data.</text>
</comment>
<reference evidence="1" key="1">
    <citation type="journal article" date="2016" name="Front. Microbiol.">
        <title>Genome Sequence of the Piezophilic, Mesophilic Sulfate-Reducing Bacterium Desulfovibrio indicus J2T.</title>
        <authorList>
            <person name="Cao J."/>
            <person name="Maignien L."/>
            <person name="Shao Z."/>
            <person name="Alain K."/>
            <person name="Jebbar M."/>
        </authorList>
    </citation>
    <scope>NUCLEOTIDE SEQUENCE</scope>
    <source>
        <strain evidence="1">DSM 16372</strain>
    </source>
</reference>
<reference evidence="1" key="2">
    <citation type="submission" date="2021-08" db="EMBL/GenBank/DDBJ databases">
        <authorList>
            <person name="Tani A."/>
            <person name="Ola A."/>
            <person name="Ogura Y."/>
            <person name="Katsura K."/>
            <person name="Hayashi T."/>
        </authorList>
    </citation>
    <scope>NUCLEOTIDE SEQUENCE</scope>
    <source>
        <strain evidence="1">DSM 16372</strain>
    </source>
</reference>
<dbReference type="EMBL" id="BPQO01000055">
    <property type="protein sequence ID" value="GJD92692.1"/>
    <property type="molecule type" value="Genomic_DNA"/>
</dbReference>
<proteinExistence type="predicted"/>
<protein>
    <recommendedName>
        <fullName evidence="3">Adenylate cyclase</fullName>
    </recommendedName>
</protein>
<dbReference type="Pfam" id="PF11294">
    <property type="entry name" value="DUF3095"/>
    <property type="match status" value="1"/>
</dbReference>
<evidence type="ECO:0000313" key="2">
    <source>
        <dbReference type="Proteomes" id="UP001055247"/>
    </source>
</evidence>
<organism evidence="1 2">
    <name type="scientific">Methylobacterium hispanicum</name>
    <dbReference type="NCBI Taxonomy" id="270350"/>
    <lineage>
        <taxon>Bacteria</taxon>
        <taxon>Pseudomonadati</taxon>
        <taxon>Pseudomonadota</taxon>
        <taxon>Alphaproteobacteria</taxon>
        <taxon>Hyphomicrobiales</taxon>
        <taxon>Methylobacteriaceae</taxon>
        <taxon>Methylobacterium</taxon>
    </lineage>
</organism>
<dbReference type="RefSeq" id="WP_059410225.1">
    <property type="nucleotide sequence ID" value="NZ_BPQO01000055.1"/>
</dbReference>
<name>A0AAV4ZVU3_9HYPH</name>
<keyword evidence="2" id="KW-1185">Reference proteome</keyword>
<evidence type="ECO:0008006" key="3">
    <source>
        <dbReference type="Google" id="ProtNLM"/>
    </source>
</evidence>
<sequence length="405" mass="43198">MTFYQQGDAIASGSLPFRYEGVAYIDRFADVLDEARYVPIPDDWFVALSDVVRSTAAIEQGRYRAVNFAGAAAITAVRNALPGVDVPFVFGGDGASLLVRPEDRGTVEAVLSQTVTWVGEALNLDLRAALIPISAVRAAGRDLRVARYRASVQVDYAMFSGGGLAWAEAAMKRGLYSVPPAPRGARPDLTGLSCRFAPVPASEGIVLSLIVVPCPNVDRTSLHTVLSDLIEAVEASPAMGRPLPEQGPRMRPPWAGLGTEARAAGPLAGSLALRSALLFTKRCWSFALFRSGLPVGPFSPRAYGRELAANADFRKYDDGLRLTVACPSATVDAIETQLAAAMRAGLVRYGLHKQDSAIVTCISPSPLSADHLHFVDGASGGYARAALQLKRVEDEQSEHPSPRRP</sequence>
<accession>A0AAV4ZVU3</accession>